<organism evidence="2 3">
    <name type="scientific">Cordyceps militaris</name>
    <name type="common">Caterpillar fungus</name>
    <name type="synonym">Clavaria militaris</name>
    <dbReference type="NCBI Taxonomy" id="73501"/>
    <lineage>
        <taxon>Eukaryota</taxon>
        <taxon>Fungi</taxon>
        <taxon>Dikarya</taxon>
        <taxon>Ascomycota</taxon>
        <taxon>Pezizomycotina</taxon>
        <taxon>Sordariomycetes</taxon>
        <taxon>Hypocreomycetidae</taxon>
        <taxon>Hypocreales</taxon>
        <taxon>Cordycipitaceae</taxon>
        <taxon>Cordyceps</taxon>
    </lineage>
</organism>
<dbReference type="InterPro" id="IPR042099">
    <property type="entry name" value="ANL_N_sf"/>
</dbReference>
<dbReference type="InterPro" id="IPR000873">
    <property type="entry name" value="AMP-dep_synth/lig_dom"/>
</dbReference>
<dbReference type="Gene3D" id="3.30.300.30">
    <property type="match status" value="1"/>
</dbReference>
<feature type="domain" description="AMP-dependent synthetase/ligase" evidence="1">
    <location>
        <begin position="83"/>
        <end position="445"/>
    </location>
</feature>
<name>A0A2H4SVG5_CORMI</name>
<dbReference type="Gene3D" id="3.40.50.12780">
    <property type="entry name" value="N-terminal domain of ligase-like"/>
    <property type="match status" value="1"/>
</dbReference>
<dbReference type="VEuPathDB" id="FungiDB:A9K55_000416"/>
<dbReference type="VEuPathDB" id="FungiDB:CCM_09041"/>
<dbReference type="PANTHER" id="PTHR24096">
    <property type="entry name" value="LONG-CHAIN-FATTY-ACID--COA LIGASE"/>
    <property type="match status" value="1"/>
</dbReference>
<dbReference type="Proteomes" id="UP000323067">
    <property type="component" value="Chromosome i"/>
</dbReference>
<dbReference type="CDD" id="cd04433">
    <property type="entry name" value="AFD_class_I"/>
    <property type="match status" value="1"/>
</dbReference>
<dbReference type="GO" id="GO:0016405">
    <property type="term" value="F:CoA-ligase activity"/>
    <property type="evidence" value="ECO:0007669"/>
    <property type="project" value="TreeGrafter"/>
</dbReference>
<dbReference type="EMBL" id="CP023328">
    <property type="protein sequence ID" value="ATY67091.1"/>
    <property type="molecule type" value="Genomic_DNA"/>
</dbReference>
<reference evidence="2 3" key="1">
    <citation type="journal article" date="2017" name="BMC Genomics">
        <title>Chromosome level assembly and secondary metabolite potential of the parasitic fungus Cordyceps militaris.</title>
        <authorList>
            <person name="Kramer G.J."/>
            <person name="Nodwell J.R."/>
        </authorList>
    </citation>
    <scope>NUCLEOTIDE SEQUENCE [LARGE SCALE GENOMIC DNA]</scope>
    <source>
        <strain evidence="2 3">ATCC 34164</strain>
    </source>
</reference>
<dbReference type="AlphaFoldDB" id="A0A2H4SVG5"/>
<evidence type="ECO:0000313" key="3">
    <source>
        <dbReference type="Proteomes" id="UP000323067"/>
    </source>
</evidence>
<evidence type="ECO:0000259" key="1">
    <source>
        <dbReference type="Pfam" id="PF00501"/>
    </source>
</evidence>
<accession>A0A2H4SVG5</accession>
<dbReference type="SUPFAM" id="SSF56801">
    <property type="entry name" value="Acetyl-CoA synthetase-like"/>
    <property type="match status" value="1"/>
</dbReference>
<proteinExistence type="predicted"/>
<dbReference type="InterPro" id="IPR045851">
    <property type="entry name" value="AMP-bd_C_sf"/>
</dbReference>
<gene>
    <name evidence="2" type="ORF">A9K55_000416</name>
</gene>
<evidence type="ECO:0000313" key="2">
    <source>
        <dbReference type="EMBL" id="ATY67091.1"/>
    </source>
</evidence>
<protein>
    <submittedName>
        <fullName evidence="2">AMP dependent</fullName>
    </submittedName>
</protein>
<dbReference type="Pfam" id="PF00501">
    <property type="entry name" value="AMP-binding"/>
    <property type="match status" value="1"/>
</dbReference>
<sequence length="597" mass="64655">MQAIDAPPAISTTIRTVVSSLPKESLSELDGGPPRPLSGSSAWSLLQRGVDLNPNGPALVVAHQQADHLKGLVGPSAPSADCLTWSYMQLMRGAARLGAVFERHQVLPRSTVLHLIPNCSEWALLVWVAALKCYTTAGLPQTLLEPASEAELRRCLTILAPLCIVVESEDEAARVDELRDQSQEPFLGLCMGQLTTPRRGWLSFVSIAEESWAGDEDGMEASQVSDSLERIVLTVFTSGTSGEPRCVQKSVRTLLAATMTQSRTANDKKPINIPATAVISSNTMTLAHGMIYLCWHNAGTMVLPSGEFSAEAILHAIEKHRISLVGYHPWAIRAIVKHPEFSQEKIKFLRHVVITGTLTTTAELAELQQAIPGGLVYPMWGMSEATGVLGWSVYPKAAPTYLGVPSCGTAMPGARIRVVDEDGRVVRRGRAGELHISGDVVFDNYVGTVPQPDQLYEDEGGRWLRTGDAAVLDDAGHVYVLGRVQDAIKCAGSSLYPATMEDTLIKHFNEEVRVTGVPSADGGEQPYAVFETTDVAKDVAASDVNSLVRAIGPDYRIDGVVCLEQLGMRKFPETSVKKLARLELKRTVTAYVKSQRT</sequence>